<evidence type="ECO:0000313" key="8">
    <source>
        <dbReference type="EMBL" id="BDY13152.1"/>
    </source>
</evidence>
<feature type="domain" description="PABS" evidence="7">
    <location>
        <begin position="1"/>
        <end position="224"/>
    </location>
</feature>
<dbReference type="InterPro" id="IPR030374">
    <property type="entry name" value="PABS"/>
</dbReference>
<keyword evidence="3 5" id="KW-0745">Spermidine biosynthesis</keyword>
<accession>A0ABM8FMZ0</accession>
<comment type="caution">
    <text evidence="5 6">Lacks conserved residue(s) required for the propagation of feature annotation.</text>
</comment>
<comment type="similarity">
    <text evidence="1 5">Belongs to the spermidine/spermine synthase family.</text>
</comment>
<dbReference type="EMBL" id="AP027370">
    <property type="protein sequence ID" value="BDY13152.1"/>
    <property type="molecule type" value="Genomic_DNA"/>
</dbReference>
<dbReference type="PROSITE" id="PS51006">
    <property type="entry name" value="PABS_2"/>
    <property type="match status" value="1"/>
</dbReference>
<evidence type="ECO:0000256" key="1">
    <source>
        <dbReference type="ARBA" id="ARBA00007867"/>
    </source>
</evidence>
<feature type="binding site" evidence="5">
    <location>
        <position position="99"/>
    </location>
    <ligand>
        <name>S-methyl-5'-thioadenosine</name>
        <dbReference type="ChEBI" id="CHEBI:17509"/>
    </ligand>
</feature>
<dbReference type="HAMAP" id="MF_00198">
    <property type="entry name" value="Spermidine_synth"/>
    <property type="match status" value="1"/>
</dbReference>
<gene>
    <name evidence="5 8" type="primary">speE</name>
    <name evidence="8" type="ORF">HCR_14640</name>
</gene>
<comment type="function">
    <text evidence="5">Catalyzes the irreversible transfer of a propylamine group from the amino donor S-adenosylmethioninamine (decarboxy-AdoMet) to putrescine (1,4-diaminobutane) to yield spermidine.</text>
</comment>
<feature type="binding site" evidence="5">
    <location>
        <position position="56"/>
    </location>
    <ligand>
        <name>spermidine</name>
        <dbReference type="ChEBI" id="CHEBI:57834"/>
    </ligand>
</feature>
<keyword evidence="2 5" id="KW-0808">Transferase</keyword>
<comment type="subunit">
    <text evidence="5">Homodimer or homotetramer.</text>
</comment>
<dbReference type="Gene3D" id="3.40.50.150">
    <property type="entry name" value="Vaccinia Virus protein VP39"/>
    <property type="match status" value="1"/>
</dbReference>
<keyword evidence="9" id="KW-1185">Reference proteome</keyword>
<dbReference type="SUPFAM" id="SSF53335">
    <property type="entry name" value="S-adenosyl-L-methionine-dependent methyltransferases"/>
    <property type="match status" value="1"/>
</dbReference>
<dbReference type="Pfam" id="PF01564">
    <property type="entry name" value="Spermine_synth"/>
    <property type="match status" value="1"/>
</dbReference>
<dbReference type="CDD" id="cd02440">
    <property type="entry name" value="AdoMet_MTases"/>
    <property type="match status" value="1"/>
</dbReference>
<name>A0ABM8FMZ0_9BACT</name>
<evidence type="ECO:0000313" key="9">
    <source>
        <dbReference type="Proteomes" id="UP001321445"/>
    </source>
</evidence>
<dbReference type="PANTHER" id="PTHR11558">
    <property type="entry name" value="SPERMIDINE/SPERMINE SYNTHASE"/>
    <property type="match status" value="1"/>
</dbReference>
<dbReference type="PANTHER" id="PTHR11558:SF11">
    <property type="entry name" value="SPERMIDINE SYNTHASE"/>
    <property type="match status" value="1"/>
</dbReference>
<protein>
    <recommendedName>
        <fullName evidence="5">Polyamine aminopropyltransferase</fullName>
    </recommendedName>
    <alternativeName>
        <fullName evidence="5">Putrescine aminopropyltransferase</fullName>
        <shortName evidence="5">PAPT</shortName>
    </alternativeName>
    <alternativeName>
        <fullName evidence="5">Spermidine synthase</fullName>
        <shortName evidence="5">SPDS</shortName>
        <shortName evidence="5">SPDSY</shortName>
        <ecNumber evidence="5">2.5.1.16</ecNumber>
    </alternativeName>
</protein>
<feature type="binding site" evidence="5">
    <location>
        <position position="80"/>
    </location>
    <ligand>
        <name>spermidine</name>
        <dbReference type="ChEBI" id="CHEBI:57834"/>
    </ligand>
</feature>
<evidence type="ECO:0000259" key="7">
    <source>
        <dbReference type="PROSITE" id="PS51006"/>
    </source>
</evidence>
<evidence type="ECO:0000256" key="4">
    <source>
        <dbReference type="ARBA" id="ARBA00023115"/>
    </source>
</evidence>
<dbReference type="InterPro" id="IPR001045">
    <property type="entry name" value="Spermi_synthase"/>
</dbReference>
<proteinExistence type="inferred from homology"/>
<dbReference type="RefSeq" id="WP_286336121.1">
    <property type="nucleotide sequence ID" value="NZ_AP027370.1"/>
</dbReference>
<evidence type="ECO:0000256" key="3">
    <source>
        <dbReference type="ARBA" id="ARBA00023066"/>
    </source>
</evidence>
<evidence type="ECO:0000256" key="2">
    <source>
        <dbReference type="ARBA" id="ARBA00022679"/>
    </source>
</evidence>
<reference evidence="8 9" key="1">
    <citation type="submission" date="2023-03" db="EMBL/GenBank/DDBJ databases">
        <title>Description of Hydrogenimonas sp. ISO32.</title>
        <authorList>
            <person name="Mino S."/>
            <person name="Fukazawa S."/>
            <person name="Sawabe T."/>
        </authorList>
    </citation>
    <scope>NUCLEOTIDE SEQUENCE [LARGE SCALE GENOMIC DNA]</scope>
    <source>
        <strain evidence="8 9">ISO32</strain>
    </source>
</reference>
<dbReference type="Proteomes" id="UP001321445">
    <property type="component" value="Chromosome"/>
</dbReference>
<comment type="catalytic activity">
    <reaction evidence="5">
        <text>S-adenosyl 3-(methylsulfanyl)propylamine + putrescine = S-methyl-5'-thioadenosine + spermidine + H(+)</text>
        <dbReference type="Rhea" id="RHEA:12721"/>
        <dbReference type="ChEBI" id="CHEBI:15378"/>
        <dbReference type="ChEBI" id="CHEBI:17509"/>
        <dbReference type="ChEBI" id="CHEBI:57443"/>
        <dbReference type="ChEBI" id="CHEBI:57834"/>
        <dbReference type="ChEBI" id="CHEBI:326268"/>
        <dbReference type="EC" id="2.5.1.16"/>
    </reaction>
</comment>
<sequence length="271" mass="30627">MWLTQGVVDIVKNEIKVKEKLFERDGVEVFDSGYFGKILVADDVALYCEHDSMMRHEIAAHTAMCSHEEPRRVLVVDGGDGAIAAELLKHKDITIDVVERDKDIVDAAKAFGRYDKVFDDARVNLTVGDTLSFLAEAKEGTYDIVIVNRFDEIYLNDKAVMAHVNRILTEKGLVVMDASSQLFDMAGHKEVLSALCDAFKIVMPFRYTSMVRTGNEQWFALGSKFFHPTADVNLQRADLTDGFEWYNSDIHIAQFALPTATFDLLKEHIKR</sequence>
<evidence type="ECO:0000256" key="5">
    <source>
        <dbReference type="HAMAP-Rule" id="MF_00198"/>
    </source>
</evidence>
<evidence type="ECO:0000256" key="6">
    <source>
        <dbReference type="PROSITE-ProRule" id="PRU00354"/>
    </source>
</evidence>
<comment type="caution">
    <text evidence="5">Lacks the conserved Asp active site.</text>
</comment>
<comment type="pathway">
    <text evidence="5">Amine and polyamine biosynthesis; spermidine biosynthesis; spermidine from putrescine: step 1/1.</text>
</comment>
<dbReference type="InterPro" id="IPR029063">
    <property type="entry name" value="SAM-dependent_MTases_sf"/>
</dbReference>
<dbReference type="EC" id="2.5.1.16" evidence="5"/>
<keyword evidence="4 5" id="KW-0620">Polyamine biosynthesis</keyword>
<organism evidence="8 9">
    <name type="scientific">Hydrogenimonas cancrithermarum</name>
    <dbReference type="NCBI Taxonomy" id="2993563"/>
    <lineage>
        <taxon>Bacteria</taxon>
        <taxon>Pseudomonadati</taxon>
        <taxon>Campylobacterota</taxon>
        <taxon>Epsilonproteobacteria</taxon>
        <taxon>Campylobacterales</taxon>
        <taxon>Hydrogenimonadaceae</taxon>
        <taxon>Hydrogenimonas</taxon>
    </lineage>
</organism>